<protein>
    <submittedName>
        <fullName evidence="6">Uncharacterized protein</fullName>
    </submittedName>
</protein>
<dbReference type="EMBL" id="QXGF01001168">
    <property type="protein sequence ID" value="KAE8932004.1"/>
    <property type="molecule type" value="Genomic_DNA"/>
</dbReference>
<name>A0A6A4DAC9_9STRA</name>
<dbReference type="Proteomes" id="UP000433483">
    <property type="component" value="Unassembled WGS sequence"/>
</dbReference>
<dbReference type="EMBL" id="QXFX01000950">
    <property type="protein sequence ID" value="KAE9100081.1"/>
    <property type="molecule type" value="Genomic_DNA"/>
</dbReference>
<dbReference type="Proteomes" id="UP000488956">
    <property type="component" value="Unassembled WGS sequence"/>
</dbReference>
<organism evidence="6 9">
    <name type="scientific">Phytophthora fragariae</name>
    <dbReference type="NCBI Taxonomy" id="53985"/>
    <lineage>
        <taxon>Eukaryota</taxon>
        <taxon>Sar</taxon>
        <taxon>Stramenopiles</taxon>
        <taxon>Oomycota</taxon>
        <taxon>Peronosporomycetes</taxon>
        <taxon>Peronosporales</taxon>
        <taxon>Peronosporaceae</taxon>
        <taxon>Phytophthora</taxon>
    </lineage>
</organism>
<dbReference type="AlphaFoldDB" id="A0A6A4DAC9"/>
<dbReference type="EMBL" id="QXGC01001312">
    <property type="protein sequence ID" value="KAE9205804.1"/>
    <property type="molecule type" value="Genomic_DNA"/>
</dbReference>
<dbReference type="Proteomes" id="UP000437068">
    <property type="component" value="Unassembled WGS sequence"/>
</dbReference>
<evidence type="ECO:0000313" key="5">
    <source>
        <dbReference type="EMBL" id="KAE9213322.1"/>
    </source>
</evidence>
<evidence type="ECO:0000313" key="2">
    <source>
        <dbReference type="EMBL" id="KAE9100081.1"/>
    </source>
</evidence>
<dbReference type="Proteomes" id="UP000429523">
    <property type="component" value="Unassembled WGS sequence"/>
</dbReference>
<evidence type="ECO:0000313" key="12">
    <source>
        <dbReference type="Proteomes" id="UP000488956"/>
    </source>
</evidence>
<evidence type="ECO:0000313" key="8">
    <source>
        <dbReference type="Proteomes" id="UP000433483"/>
    </source>
</evidence>
<reference evidence="7 8" key="1">
    <citation type="submission" date="2018-08" db="EMBL/GenBank/DDBJ databases">
        <title>Genomic investigation of the strawberry pathogen Phytophthora fragariae indicates pathogenicity is determined by transcriptional variation in three key races.</title>
        <authorList>
            <person name="Adams T.M."/>
            <person name="Armitage A.D."/>
            <person name="Sobczyk M.K."/>
            <person name="Bates H.J."/>
            <person name="Dunwell J.M."/>
            <person name="Nellist C.F."/>
            <person name="Harrison R.J."/>
        </authorList>
    </citation>
    <scope>NUCLEOTIDE SEQUENCE [LARGE SCALE GENOMIC DNA]</scope>
    <source>
        <strain evidence="6 9">A4</strain>
        <strain evidence="5 10">BC-1</strain>
        <strain evidence="4 11">BC-23</strain>
        <strain evidence="3 8">NOV-27</strain>
        <strain evidence="1 7">NOV-9</strain>
        <strain evidence="2 12">ONT-3</strain>
    </source>
</reference>
<gene>
    <name evidence="6" type="ORF">PF001_g15566</name>
    <name evidence="5" type="ORF">PF002_g17998</name>
    <name evidence="4" type="ORF">PF004_g17477</name>
    <name evidence="3" type="ORF">PF005_g16597</name>
    <name evidence="1" type="ORF">PF009_g17951</name>
    <name evidence="2" type="ORF">PF010_g14943</name>
</gene>
<evidence type="ECO:0000313" key="1">
    <source>
        <dbReference type="EMBL" id="KAE8932004.1"/>
    </source>
</evidence>
<evidence type="ECO:0000313" key="7">
    <source>
        <dbReference type="Proteomes" id="UP000429523"/>
    </source>
</evidence>
<evidence type="ECO:0000313" key="6">
    <source>
        <dbReference type="EMBL" id="KAE9299167.1"/>
    </source>
</evidence>
<keyword evidence="8" id="KW-1185">Reference proteome</keyword>
<proteinExistence type="predicted"/>
<dbReference type="Proteomes" id="UP000476176">
    <property type="component" value="Unassembled WGS sequence"/>
</dbReference>
<comment type="caution">
    <text evidence="6">The sequence shown here is derived from an EMBL/GenBank/DDBJ whole genome shotgun (WGS) entry which is preliminary data.</text>
</comment>
<sequence length="121" mass="12832">MLPLPVQVLTALLPLKVVQMLVLVMRVVPQPSKPRCLSSKSSYCQCKRATIIGDDLLLLVALVGSCYCWLGSWRAARAAALGCESEARSLHATSLATHSVPTSSARGNDATAAALKWGTVI</sequence>
<evidence type="ECO:0000313" key="11">
    <source>
        <dbReference type="Proteomes" id="UP000476176"/>
    </source>
</evidence>
<dbReference type="EMBL" id="QXGD01001153">
    <property type="protein sequence ID" value="KAE9213322.1"/>
    <property type="molecule type" value="Genomic_DNA"/>
</dbReference>
<evidence type="ECO:0000313" key="9">
    <source>
        <dbReference type="Proteomes" id="UP000437068"/>
    </source>
</evidence>
<dbReference type="EMBL" id="QXGB01001095">
    <property type="protein sequence ID" value="KAE9197213.1"/>
    <property type="molecule type" value="Genomic_DNA"/>
</dbReference>
<evidence type="ECO:0000313" key="3">
    <source>
        <dbReference type="EMBL" id="KAE9197213.1"/>
    </source>
</evidence>
<accession>A0A6A4DAC9</accession>
<dbReference type="EMBL" id="QXGE01001020">
    <property type="protein sequence ID" value="KAE9299167.1"/>
    <property type="molecule type" value="Genomic_DNA"/>
</dbReference>
<dbReference type="Proteomes" id="UP000440367">
    <property type="component" value="Unassembled WGS sequence"/>
</dbReference>
<evidence type="ECO:0000313" key="10">
    <source>
        <dbReference type="Proteomes" id="UP000440367"/>
    </source>
</evidence>
<evidence type="ECO:0000313" key="4">
    <source>
        <dbReference type="EMBL" id="KAE9205804.1"/>
    </source>
</evidence>